<dbReference type="EMBL" id="AE001437">
    <property type="protein sequence ID" value="AAK79092.1"/>
    <property type="molecule type" value="Genomic_DNA"/>
</dbReference>
<sequence length="139" mass="15063">MANNVDIIRCAWGYENEIPDVLPDRIQMVTRDTGKVIIGNNGTNIVIPTQKDLLNVETAIDDVKNSVSLAVQTASNAQAIASDAKNTAENNCEKIIACTTQNRPEINGMPMTIFDTTLNKPIWTNKSLSGWVDATGTSV</sequence>
<evidence type="ECO:0000313" key="1">
    <source>
        <dbReference type="EMBL" id="AAK79092.1"/>
    </source>
</evidence>
<organism evidence="1 2">
    <name type="scientific">Clostridium acetobutylicum (strain ATCC 824 / DSM 792 / JCM 1419 / IAM 19013 / LMG 5710 / NBRC 13948 / NRRL B-527 / VKM B-1787 / 2291 / W)</name>
    <dbReference type="NCBI Taxonomy" id="272562"/>
    <lineage>
        <taxon>Bacteria</taxon>
        <taxon>Bacillati</taxon>
        <taxon>Bacillota</taxon>
        <taxon>Clostridia</taxon>
        <taxon>Eubacteriales</taxon>
        <taxon>Clostridiaceae</taxon>
        <taxon>Clostridium</taxon>
    </lineage>
</organism>
<keyword evidence="2" id="KW-1185">Reference proteome</keyword>
<dbReference type="KEGG" id="cac:CA_C1118"/>
<dbReference type="AlphaFoldDB" id="Q97K03"/>
<accession>Q97K03</accession>
<dbReference type="PIR" id="A97038">
    <property type="entry name" value="A97038"/>
</dbReference>
<dbReference type="PATRIC" id="fig|272562.8.peg.1326"/>
<dbReference type="RefSeq" id="WP_010964433.1">
    <property type="nucleotide sequence ID" value="NC_003030.1"/>
</dbReference>
<dbReference type="STRING" id="272562.CA_C1118"/>
<name>Q97K03_CLOAB</name>
<evidence type="ECO:0000313" key="2">
    <source>
        <dbReference type="Proteomes" id="UP000000814"/>
    </source>
</evidence>
<proteinExistence type="predicted"/>
<dbReference type="Proteomes" id="UP000000814">
    <property type="component" value="Chromosome"/>
</dbReference>
<reference evidence="1 2" key="1">
    <citation type="journal article" date="2001" name="J. Bacteriol.">
        <title>Genome sequence and comparative analysis of the solvent-producing bacterium Clostridium acetobutylicum.</title>
        <authorList>
            <person name="Nolling J."/>
            <person name="Breton G."/>
            <person name="Omelchenko M.V."/>
            <person name="Makarova K.S."/>
            <person name="Zeng Q."/>
            <person name="Gibson R."/>
            <person name="Lee H.M."/>
            <person name="Dubois J."/>
            <person name="Qiu D."/>
            <person name="Hitti J."/>
            <person name="Wolf Y.I."/>
            <person name="Tatusov R.L."/>
            <person name="Sabathe F."/>
            <person name="Doucette-Stamm L."/>
            <person name="Soucaille P."/>
            <person name="Daly M.J."/>
            <person name="Bennett G.N."/>
            <person name="Koonin E.V."/>
            <person name="Smith D.R."/>
        </authorList>
    </citation>
    <scope>NUCLEOTIDE SEQUENCE [LARGE SCALE GENOMIC DNA]</scope>
    <source>
        <strain evidence="2">ATCC 824 / DSM 792 / JCM 1419 / LMG 5710 / VKM B-1787</strain>
    </source>
</reference>
<dbReference type="HOGENOM" id="CLU_1841584_0_0_9"/>
<gene>
    <name evidence="1" type="ordered locus">CA_C1118</name>
</gene>
<protein>
    <submittedName>
        <fullName evidence="1">Phage related protein</fullName>
    </submittedName>
</protein>
<dbReference type="GeneID" id="44997629"/>